<feature type="domain" description="HTH luxR-type" evidence="4">
    <location>
        <begin position="231"/>
        <end position="296"/>
    </location>
</feature>
<accession>A0ABT6L846</accession>
<dbReference type="InterPro" id="IPR039420">
    <property type="entry name" value="WalR-like"/>
</dbReference>
<dbReference type="InterPro" id="IPR036388">
    <property type="entry name" value="WH-like_DNA-bd_sf"/>
</dbReference>
<dbReference type="GO" id="GO:0003677">
    <property type="term" value="F:DNA binding"/>
    <property type="evidence" value="ECO:0007669"/>
    <property type="project" value="UniProtKB-KW"/>
</dbReference>
<keyword evidence="1" id="KW-0805">Transcription regulation</keyword>
<evidence type="ECO:0000259" key="4">
    <source>
        <dbReference type="PROSITE" id="PS50043"/>
    </source>
</evidence>
<keyword evidence="6" id="KW-1185">Reference proteome</keyword>
<name>A0ABT6L846_9MYCO</name>
<evidence type="ECO:0000313" key="5">
    <source>
        <dbReference type="EMBL" id="MDH6198407.1"/>
    </source>
</evidence>
<dbReference type="Gene3D" id="3.30.450.40">
    <property type="match status" value="1"/>
</dbReference>
<organism evidence="5 6">
    <name type="scientific">Mycolicibacterium frederiksbergense</name>
    <dbReference type="NCBI Taxonomy" id="117567"/>
    <lineage>
        <taxon>Bacteria</taxon>
        <taxon>Bacillati</taxon>
        <taxon>Actinomycetota</taxon>
        <taxon>Actinomycetes</taxon>
        <taxon>Mycobacteriales</taxon>
        <taxon>Mycobacteriaceae</taxon>
        <taxon>Mycolicibacterium</taxon>
    </lineage>
</organism>
<dbReference type="InterPro" id="IPR003018">
    <property type="entry name" value="GAF"/>
</dbReference>
<evidence type="ECO:0000313" key="6">
    <source>
        <dbReference type="Proteomes" id="UP001160130"/>
    </source>
</evidence>
<dbReference type="SMART" id="SM00421">
    <property type="entry name" value="HTH_LUXR"/>
    <property type="match status" value="1"/>
</dbReference>
<dbReference type="PANTHER" id="PTHR43214:SF42">
    <property type="entry name" value="TRANSCRIPTIONAL REGULATORY PROTEIN DESR"/>
    <property type="match status" value="1"/>
</dbReference>
<proteinExistence type="predicted"/>
<dbReference type="CDD" id="cd06170">
    <property type="entry name" value="LuxR_C_like"/>
    <property type="match status" value="1"/>
</dbReference>
<dbReference type="EMBL" id="JARXVE010000010">
    <property type="protein sequence ID" value="MDH6198407.1"/>
    <property type="molecule type" value="Genomic_DNA"/>
</dbReference>
<reference evidence="5 6" key="1">
    <citation type="submission" date="2023-04" db="EMBL/GenBank/DDBJ databases">
        <title>Forest soil microbial communities from Buena Vista Peninsula, Colon Province, Panama.</title>
        <authorList>
            <person name="Bouskill N."/>
        </authorList>
    </citation>
    <scope>NUCLEOTIDE SEQUENCE [LARGE SCALE GENOMIC DNA]</scope>
    <source>
        <strain evidence="5 6">AC80</strain>
    </source>
</reference>
<dbReference type="Pfam" id="PF01590">
    <property type="entry name" value="GAF"/>
    <property type="match status" value="1"/>
</dbReference>
<evidence type="ECO:0000256" key="1">
    <source>
        <dbReference type="ARBA" id="ARBA00023015"/>
    </source>
</evidence>
<dbReference type="PRINTS" id="PR00038">
    <property type="entry name" value="HTHLUXR"/>
</dbReference>
<dbReference type="PROSITE" id="PS50043">
    <property type="entry name" value="HTH_LUXR_2"/>
    <property type="match status" value="1"/>
</dbReference>
<dbReference type="InterPro" id="IPR029016">
    <property type="entry name" value="GAF-like_dom_sf"/>
</dbReference>
<keyword evidence="3" id="KW-0804">Transcription</keyword>
<dbReference type="InterPro" id="IPR016032">
    <property type="entry name" value="Sig_transdc_resp-reg_C-effctor"/>
</dbReference>
<sequence length="299" mass="32412">MAAMLYVTQSDRYPRKWVSAMRSSLLRPRDADAVRAELRQMATGTGLPLTFGGEVHEDTLLLSEFFGTRTGAMRGLAVRPSAGLGGVTVVSRRPTSVPDYRHASTITHDYDGPVLTEGIRSILAVPVVVDGTTRAVLYGAHRTSAPIGDRTAAAMVASAHRLGEELRVRDEVDRRMRMREAQLANFSGQPADAEQIRSVYADLRRLAADTPALAGPLRDLADRLARSLRGDAPASAPLTAREVDVLAQVALGCTNAEAAQRLSLRPETVKSYLRSATAKLGARNRHEAVSKARRLRQLP</sequence>
<dbReference type="Proteomes" id="UP001160130">
    <property type="component" value="Unassembled WGS sequence"/>
</dbReference>
<dbReference type="Gene3D" id="1.10.10.10">
    <property type="entry name" value="Winged helix-like DNA-binding domain superfamily/Winged helix DNA-binding domain"/>
    <property type="match status" value="1"/>
</dbReference>
<comment type="caution">
    <text evidence="5">The sequence shown here is derived from an EMBL/GenBank/DDBJ whole genome shotgun (WGS) entry which is preliminary data.</text>
</comment>
<dbReference type="SUPFAM" id="SSF55781">
    <property type="entry name" value="GAF domain-like"/>
    <property type="match status" value="1"/>
</dbReference>
<dbReference type="InterPro" id="IPR000792">
    <property type="entry name" value="Tscrpt_reg_LuxR_C"/>
</dbReference>
<evidence type="ECO:0000256" key="3">
    <source>
        <dbReference type="ARBA" id="ARBA00023163"/>
    </source>
</evidence>
<protein>
    <submittedName>
        <fullName evidence="5">DNA-binding CsgD family transcriptional regulator</fullName>
    </submittedName>
</protein>
<keyword evidence="2 5" id="KW-0238">DNA-binding</keyword>
<dbReference type="Pfam" id="PF00196">
    <property type="entry name" value="GerE"/>
    <property type="match status" value="1"/>
</dbReference>
<dbReference type="PANTHER" id="PTHR43214">
    <property type="entry name" value="TWO-COMPONENT RESPONSE REGULATOR"/>
    <property type="match status" value="1"/>
</dbReference>
<gene>
    <name evidence="5" type="ORF">M2272_005066</name>
</gene>
<evidence type="ECO:0000256" key="2">
    <source>
        <dbReference type="ARBA" id="ARBA00023125"/>
    </source>
</evidence>
<dbReference type="SUPFAM" id="SSF46894">
    <property type="entry name" value="C-terminal effector domain of the bipartite response regulators"/>
    <property type="match status" value="1"/>
</dbReference>